<dbReference type="AlphaFoldDB" id="G4LUE2"/>
<dbReference type="Proteomes" id="UP000008854">
    <property type="component" value="Unassembled WGS sequence"/>
</dbReference>
<evidence type="ECO:0000313" key="10">
    <source>
        <dbReference type="WBParaSite" id="Smp_201130.1"/>
    </source>
</evidence>
<dbReference type="WBParaSite" id="Smp_201130.1">
    <property type="protein sequence ID" value="Smp_201130.1"/>
    <property type="gene ID" value="Smp_201130"/>
</dbReference>
<evidence type="ECO:0000256" key="1">
    <source>
        <dbReference type="ARBA" id="ARBA00004141"/>
    </source>
</evidence>
<feature type="transmembrane region" description="Helical" evidence="8">
    <location>
        <begin position="60"/>
        <end position="81"/>
    </location>
</feature>
<feature type="transmembrane region" description="Helical" evidence="8">
    <location>
        <begin position="171"/>
        <end position="188"/>
    </location>
</feature>
<dbReference type="Pfam" id="PF14936">
    <property type="entry name" value="p53-inducible11"/>
    <property type="match status" value="1"/>
</dbReference>
<evidence type="ECO:0000256" key="2">
    <source>
        <dbReference type="ARBA" id="ARBA00019449"/>
    </source>
</evidence>
<dbReference type="GeneID" id="29830463"/>
<feature type="transmembrane region" description="Helical" evidence="8">
    <location>
        <begin position="144"/>
        <end position="165"/>
    </location>
</feature>
<dbReference type="OrthoDB" id="6243248at2759"/>
<keyword evidence="3" id="KW-0597">Phosphoprotein</keyword>
<evidence type="ECO:0000256" key="7">
    <source>
        <dbReference type="ARBA" id="ARBA00032100"/>
    </source>
</evidence>
<keyword evidence="9" id="KW-1185">Reference proteome</keyword>
<keyword evidence="6 8" id="KW-0472">Membrane</keyword>
<dbReference type="InterPro" id="IPR028266">
    <property type="entry name" value="TP53I11"/>
</dbReference>
<name>G4LUE2_SCHMA</name>
<sequence>MKAFIERKESSSDLLSRYKARKMLGVGESSGNVVSSKVTQLLGDSNEVKLDIQDIPCIHCWNYLMASLILFFGLLLVGFPIPHSDWFLQSLFPISDNYDNPISTESCNIPRAFNIQYIYMHLGCLHLVIASGMLYSLSMIKMNGIHVSQLLSSAYSVTFVAVHLLTKQLNWIVYLYTVLTIITIIFHVKLSKIQVKGWILPVKQYFLTKLSTQNTYYSSNDATK</sequence>
<reference evidence="9" key="1">
    <citation type="journal article" date="2012" name="PLoS Negl. Trop. Dis.">
        <title>A systematically improved high quality genome and transcriptome of the human blood fluke Schistosoma mansoni.</title>
        <authorList>
            <person name="Protasio A.V."/>
            <person name="Tsai I.J."/>
            <person name="Babbage A."/>
            <person name="Nichol S."/>
            <person name="Hunt M."/>
            <person name="Aslett M.A."/>
            <person name="De Silva N."/>
            <person name="Velarde G.S."/>
            <person name="Anderson T.J."/>
            <person name="Clark R.C."/>
            <person name="Davidson C."/>
            <person name="Dillon G.P."/>
            <person name="Holroyd N.E."/>
            <person name="LoVerde P.T."/>
            <person name="Lloyd C."/>
            <person name="McQuillan J."/>
            <person name="Oliveira G."/>
            <person name="Otto T.D."/>
            <person name="Parker-Manuel S.J."/>
            <person name="Quail M.A."/>
            <person name="Wilson R.A."/>
            <person name="Zerlotini A."/>
            <person name="Dunne D.W."/>
            <person name="Berriman M."/>
        </authorList>
    </citation>
    <scope>NUCLEOTIDE SEQUENCE [LARGE SCALE GENOMIC DNA]</scope>
    <source>
        <strain evidence="9">Puerto Rican</strain>
    </source>
</reference>
<dbReference type="HOGENOM" id="CLU_1236411_0_0_1"/>
<comment type="subcellular location">
    <subcellularLocation>
        <location evidence="1">Membrane</location>
        <topology evidence="1">Multi-pass membrane protein</topology>
    </subcellularLocation>
</comment>
<dbReference type="ExpressionAtlas" id="G4LUE2">
    <property type="expression patterns" value="baseline"/>
</dbReference>
<keyword evidence="5 8" id="KW-1133">Transmembrane helix</keyword>
<protein>
    <recommendedName>
        <fullName evidence="2">Tumor protein p53-inducible protein 11</fullName>
    </recommendedName>
    <alternativeName>
        <fullName evidence="7">p53-induced gene 11 protein</fullName>
    </alternativeName>
</protein>
<evidence type="ECO:0000256" key="3">
    <source>
        <dbReference type="ARBA" id="ARBA00022553"/>
    </source>
</evidence>
<feature type="transmembrane region" description="Helical" evidence="8">
    <location>
        <begin position="118"/>
        <end position="137"/>
    </location>
</feature>
<dbReference type="RefSeq" id="XP_018644895.1">
    <property type="nucleotide sequence ID" value="XM_018791990.1"/>
</dbReference>
<organism evidence="9 10">
    <name type="scientific">Schistosoma mansoni</name>
    <name type="common">Blood fluke</name>
    <dbReference type="NCBI Taxonomy" id="6183"/>
    <lineage>
        <taxon>Eukaryota</taxon>
        <taxon>Metazoa</taxon>
        <taxon>Spiralia</taxon>
        <taxon>Lophotrochozoa</taxon>
        <taxon>Platyhelminthes</taxon>
        <taxon>Trematoda</taxon>
        <taxon>Digenea</taxon>
        <taxon>Strigeidida</taxon>
        <taxon>Schistosomatoidea</taxon>
        <taxon>Schistosomatidae</taxon>
        <taxon>Schistosoma</taxon>
    </lineage>
</organism>
<dbReference type="CTD" id="29830463"/>
<dbReference type="PANTHER" id="PTHR31584">
    <property type="entry name" value="TUMOR PROTEIN P53-INDUCIBLE PROTEIN 11"/>
    <property type="match status" value="1"/>
</dbReference>
<reference evidence="10" key="2">
    <citation type="submission" date="2018-12" db="UniProtKB">
        <authorList>
            <consortium name="WormBaseParasite"/>
        </authorList>
    </citation>
    <scope>IDENTIFICATION</scope>
    <source>
        <strain evidence="10">Puerto Rican</strain>
    </source>
</reference>
<evidence type="ECO:0000256" key="6">
    <source>
        <dbReference type="ARBA" id="ARBA00023136"/>
    </source>
</evidence>
<proteinExistence type="predicted"/>
<dbReference type="PANTHER" id="PTHR31584:SF1">
    <property type="entry name" value="TUMOR PROTEIN P53-INDUCIBLE PROTEIN 11"/>
    <property type="match status" value="1"/>
</dbReference>
<dbReference type="GO" id="GO:0016020">
    <property type="term" value="C:membrane"/>
    <property type="evidence" value="ECO:0007669"/>
    <property type="project" value="UniProtKB-SubCell"/>
</dbReference>
<evidence type="ECO:0000256" key="4">
    <source>
        <dbReference type="ARBA" id="ARBA00022692"/>
    </source>
</evidence>
<accession>G4LUE2</accession>
<dbReference type="KEGG" id="smm:Smp_201130"/>
<dbReference type="InParanoid" id="G4LUE2"/>
<keyword evidence="4 8" id="KW-0812">Transmembrane</keyword>
<evidence type="ECO:0000256" key="8">
    <source>
        <dbReference type="SAM" id="Phobius"/>
    </source>
</evidence>
<evidence type="ECO:0000313" key="9">
    <source>
        <dbReference type="Proteomes" id="UP000008854"/>
    </source>
</evidence>
<evidence type="ECO:0000256" key="5">
    <source>
        <dbReference type="ARBA" id="ARBA00022989"/>
    </source>
</evidence>